<feature type="transmembrane region" description="Helical" evidence="1">
    <location>
        <begin position="224"/>
        <end position="245"/>
    </location>
</feature>
<dbReference type="VEuPathDB" id="PlasmoDB:PVPAM_050009700"/>
<keyword evidence="1" id="KW-0812">Transmembrane</keyword>
<dbReference type="VEuPathDB" id="PlasmoDB:PVW1_050007300"/>
<gene>
    <name evidence="2" type="ORF">PVT01_000026200</name>
</gene>
<dbReference type="InterPro" id="IPR008780">
    <property type="entry name" value="Plasmodium_Vir"/>
</dbReference>
<evidence type="ECO:0000256" key="1">
    <source>
        <dbReference type="SAM" id="Phobius"/>
    </source>
</evidence>
<sequence>MAPGTDTEAYKFLRSYSKYKSIYEEVSRDNLPLDGSFCSDDTNTLRGDNREKCINYKLLCTRVFKYMNKIKDKHKKITPECDKHLYYWIQEELLAVQCNGCNAFSFYKILLENYCKNGVWEQCKSHISEMKYEVFERHNNLMHLYDIFQNIINPNDKEESTKCNKAKESVKEYDNYIKPCFAGVSSNYCDELKNFKEGYEKLITKVQCENVIKILTPPEGISKAYLTTISVVSITIVSIILYFLYKFTPFGSWLSLRLNKKKKRSLKIDNKTNQYIHALKSSYRNPENISYKVAYNSAQYS</sequence>
<evidence type="ECO:0000313" key="3">
    <source>
        <dbReference type="Proteomes" id="UP000196402"/>
    </source>
</evidence>
<dbReference type="EMBL" id="FLYH01000039">
    <property type="protein sequence ID" value="SCA83492.1"/>
    <property type="molecule type" value="Genomic_DNA"/>
</dbReference>
<keyword evidence="1" id="KW-1133">Transmembrane helix</keyword>
<dbReference type="AlphaFoldDB" id="A0A1G4EA99"/>
<evidence type="ECO:0000313" key="2">
    <source>
        <dbReference type="EMBL" id="SCA83492.1"/>
    </source>
</evidence>
<accession>A0A1G4EA99</accession>
<dbReference type="Proteomes" id="UP000196402">
    <property type="component" value="Unassembled WGS sequence"/>
</dbReference>
<protein>
    <submittedName>
        <fullName evidence="2">VIR protein</fullName>
    </submittedName>
</protein>
<proteinExistence type="predicted"/>
<dbReference type="VEuPathDB" id="PlasmoDB:PVP01_0400900"/>
<keyword evidence="1" id="KW-0472">Membrane</keyword>
<organism evidence="2 3">
    <name type="scientific">Plasmodium vivax</name>
    <name type="common">malaria parasite P. vivax</name>
    <dbReference type="NCBI Taxonomy" id="5855"/>
    <lineage>
        <taxon>Eukaryota</taxon>
        <taxon>Sar</taxon>
        <taxon>Alveolata</taxon>
        <taxon>Apicomplexa</taxon>
        <taxon>Aconoidasida</taxon>
        <taxon>Haemosporida</taxon>
        <taxon>Plasmodiidae</taxon>
        <taxon>Plasmodium</taxon>
        <taxon>Plasmodium (Plasmodium)</taxon>
    </lineage>
</organism>
<name>A0A1G4EA99_PLAVI</name>
<dbReference type="Pfam" id="PF05795">
    <property type="entry name" value="Plasmodium_Vir"/>
    <property type="match status" value="1"/>
</dbReference>
<reference evidence="2 3" key="1">
    <citation type="submission" date="2016-07" db="EMBL/GenBank/DDBJ databases">
        <authorList>
            <consortium name="Pathogen Informatics"/>
        </authorList>
    </citation>
    <scope>NUCLEOTIDE SEQUENCE [LARGE SCALE GENOMIC DNA]</scope>
</reference>